<evidence type="ECO:0000256" key="2">
    <source>
        <dbReference type="ARBA" id="ARBA00023315"/>
    </source>
</evidence>
<dbReference type="STRING" id="1203554.HMPREF1476_00657"/>
<gene>
    <name evidence="4" type="ORF">HMPREF1476_00657</name>
</gene>
<dbReference type="PATRIC" id="fig|1203554.3.peg.645"/>
<dbReference type="CDD" id="cd04301">
    <property type="entry name" value="NAT_SF"/>
    <property type="match status" value="1"/>
</dbReference>
<evidence type="ECO:0000256" key="1">
    <source>
        <dbReference type="ARBA" id="ARBA00022679"/>
    </source>
</evidence>
<keyword evidence="1" id="KW-0808">Transferase</keyword>
<dbReference type="Gene3D" id="3.40.630.30">
    <property type="match status" value="1"/>
</dbReference>
<dbReference type="AlphaFoldDB" id="S3BEW3"/>
<dbReference type="SUPFAM" id="SSF55729">
    <property type="entry name" value="Acyl-CoA N-acyltransferases (Nat)"/>
    <property type="match status" value="1"/>
</dbReference>
<dbReference type="PANTHER" id="PTHR43877">
    <property type="entry name" value="AMINOALKYLPHOSPHONATE N-ACETYLTRANSFERASE-RELATED-RELATED"/>
    <property type="match status" value="1"/>
</dbReference>
<keyword evidence="2" id="KW-0012">Acyltransferase</keyword>
<comment type="caution">
    <text evidence="4">The sequence shown here is derived from an EMBL/GenBank/DDBJ whole genome shotgun (WGS) entry which is preliminary data.</text>
</comment>
<evidence type="ECO:0000313" key="4">
    <source>
        <dbReference type="EMBL" id="EPD99853.1"/>
    </source>
</evidence>
<dbReference type="PROSITE" id="PS51186">
    <property type="entry name" value="GNAT"/>
    <property type="match status" value="1"/>
</dbReference>
<protein>
    <recommendedName>
        <fullName evidence="3">N-acetyltransferase domain-containing protein</fullName>
    </recommendedName>
</protein>
<dbReference type="eggNOG" id="COG2153">
    <property type="taxonomic scope" value="Bacteria"/>
</dbReference>
<dbReference type="Pfam" id="PF13673">
    <property type="entry name" value="Acetyltransf_10"/>
    <property type="match status" value="1"/>
</dbReference>
<dbReference type="GO" id="GO:0016747">
    <property type="term" value="F:acyltransferase activity, transferring groups other than amino-acyl groups"/>
    <property type="evidence" value="ECO:0007669"/>
    <property type="project" value="InterPro"/>
</dbReference>
<reference evidence="4 5" key="1">
    <citation type="submission" date="2013-04" db="EMBL/GenBank/DDBJ databases">
        <title>The Genome Sequence of Sutterella wadsworthensis HGA0223.</title>
        <authorList>
            <consortium name="The Broad Institute Genomics Platform"/>
            <person name="Earl A."/>
            <person name="Ward D."/>
            <person name="Feldgarden M."/>
            <person name="Gevers D."/>
            <person name="Schmidt T.M."/>
            <person name="Dover J."/>
            <person name="Dai D."/>
            <person name="Walker B."/>
            <person name="Young S."/>
            <person name="Zeng Q."/>
            <person name="Gargeya S."/>
            <person name="Fitzgerald M."/>
            <person name="Haas B."/>
            <person name="Abouelleil A."/>
            <person name="Allen A.W."/>
            <person name="Alvarado L."/>
            <person name="Arachchi H.M."/>
            <person name="Berlin A.M."/>
            <person name="Chapman S.B."/>
            <person name="Gainer-Dewar J."/>
            <person name="Goldberg J."/>
            <person name="Griggs A."/>
            <person name="Gujja S."/>
            <person name="Hansen M."/>
            <person name="Howarth C."/>
            <person name="Imamovic A."/>
            <person name="Ireland A."/>
            <person name="Larimer J."/>
            <person name="McCowan C."/>
            <person name="Murphy C."/>
            <person name="Pearson M."/>
            <person name="Poon T.W."/>
            <person name="Priest M."/>
            <person name="Roberts A."/>
            <person name="Saif S."/>
            <person name="Shea T."/>
            <person name="Sisk P."/>
            <person name="Sykes S."/>
            <person name="Wortman J."/>
            <person name="Nusbaum C."/>
            <person name="Birren B."/>
        </authorList>
    </citation>
    <scope>NUCLEOTIDE SEQUENCE [LARGE SCALE GENOMIC DNA]</scope>
    <source>
        <strain evidence="4 5">HGA0223</strain>
    </source>
</reference>
<evidence type="ECO:0000259" key="3">
    <source>
        <dbReference type="PROSITE" id="PS51186"/>
    </source>
</evidence>
<organism evidence="4 5">
    <name type="scientific">Sutterella wadsworthensis HGA0223</name>
    <dbReference type="NCBI Taxonomy" id="1203554"/>
    <lineage>
        <taxon>Bacteria</taxon>
        <taxon>Pseudomonadati</taxon>
        <taxon>Pseudomonadota</taxon>
        <taxon>Betaproteobacteria</taxon>
        <taxon>Burkholderiales</taxon>
        <taxon>Sutterellaceae</taxon>
        <taxon>Sutterella</taxon>
    </lineage>
</organism>
<dbReference type="GeneID" id="64061516"/>
<dbReference type="InterPro" id="IPR000182">
    <property type="entry name" value="GNAT_dom"/>
</dbReference>
<name>S3BEW3_9BURK</name>
<feature type="domain" description="N-acetyltransferase" evidence="3">
    <location>
        <begin position="3"/>
        <end position="140"/>
    </location>
</feature>
<dbReference type="RefSeq" id="WP_005430792.1">
    <property type="nucleotide sequence ID" value="NZ_KE150480.1"/>
</dbReference>
<dbReference type="EMBL" id="ATCF01000012">
    <property type="protein sequence ID" value="EPD99853.1"/>
    <property type="molecule type" value="Genomic_DNA"/>
</dbReference>
<dbReference type="Proteomes" id="UP000014400">
    <property type="component" value="Unassembled WGS sequence"/>
</dbReference>
<keyword evidence="5" id="KW-1185">Reference proteome</keyword>
<evidence type="ECO:0000313" key="5">
    <source>
        <dbReference type="Proteomes" id="UP000014400"/>
    </source>
</evidence>
<proteinExistence type="predicted"/>
<sequence length="140" mass="15726">MQIHIETGDWKTLQHPCERIRLMVFVAEQGVPKAEEIDDLDPVSTHFVAWDEHHMTLGCARMTPDGKIGRLAVLKPFRGRGVGRVLMEAVLNYAKKEGLQTVRLNAQTHARTFYEALGFKAEGDVFEECGIPHIKMSAAL</sequence>
<dbReference type="HOGENOM" id="CLU_056607_6_1_4"/>
<dbReference type="InterPro" id="IPR050832">
    <property type="entry name" value="Bact_Acetyltransf"/>
</dbReference>
<accession>S3BEW3</accession>
<dbReference type="InterPro" id="IPR016181">
    <property type="entry name" value="Acyl_CoA_acyltransferase"/>
</dbReference>